<keyword evidence="3" id="KW-0472">Membrane</keyword>
<keyword evidence="5" id="KW-0732">Signal</keyword>
<comment type="subcellular location">
    <subcellularLocation>
        <location evidence="1">Cell outer membrane</location>
    </subcellularLocation>
</comment>
<dbReference type="InterPro" id="IPR008969">
    <property type="entry name" value="CarboxyPept-like_regulatory"/>
</dbReference>
<dbReference type="Pfam" id="PF13715">
    <property type="entry name" value="CarbopepD_reg_2"/>
    <property type="match status" value="1"/>
</dbReference>
<dbReference type="SUPFAM" id="SSF56935">
    <property type="entry name" value="Porins"/>
    <property type="match status" value="1"/>
</dbReference>
<dbReference type="EMBL" id="JBHULX010000004">
    <property type="protein sequence ID" value="MFD2590412.1"/>
    <property type="molecule type" value="Genomic_DNA"/>
</dbReference>
<name>A0ABW5N5X0_9FLAO</name>
<evidence type="ECO:0000256" key="3">
    <source>
        <dbReference type="ARBA" id="ARBA00023136"/>
    </source>
</evidence>
<gene>
    <name evidence="7" type="ORF">ACFSTE_06175</name>
</gene>
<feature type="signal peptide" evidence="5">
    <location>
        <begin position="1"/>
        <end position="25"/>
    </location>
</feature>
<dbReference type="InterPro" id="IPR011662">
    <property type="entry name" value="Secretin/TonB_short_N"/>
</dbReference>
<dbReference type="SUPFAM" id="SSF49464">
    <property type="entry name" value="Carboxypeptidase regulatory domain-like"/>
    <property type="match status" value="1"/>
</dbReference>
<feature type="domain" description="Secretin/TonB short N-terminal" evidence="6">
    <location>
        <begin position="49"/>
        <end position="100"/>
    </location>
</feature>
<feature type="chain" id="PRO_5046991557" evidence="5">
    <location>
        <begin position="26"/>
        <end position="873"/>
    </location>
</feature>
<evidence type="ECO:0000256" key="5">
    <source>
        <dbReference type="SAM" id="SignalP"/>
    </source>
</evidence>
<dbReference type="InterPro" id="IPR012910">
    <property type="entry name" value="Plug_dom"/>
</dbReference>
<comment type="caution">
    <text evidence="7">The sequence shown here is derived from an EMBL/GenBank/DDBJ whole genome shotgun (WGS) entry which is preliminary data.</text>
</comment>
<dbReference type="Gene3D" id="3.55.50.30">
    <property type="match status" value="1"/>
</dbReference>
<keyword evidence="8" id="KW-1185">Reference proteome</keyword>
<dbReference type="RefSeq" id="WP_378257595.1">
    <property type="nucleotide sequence ID" value="NZ_JBHSJV010000001.1"/>
</dbReference>
<protein>
    <submittedName>
        <fullName evidence="7">Carboxypeptidase-like regulatory domain-containing protein</fullName>
    </submittedName>
</protein>
<dbReference type="SMART" id="SM00965">
    <property type="entry name" value="STN"/>
    <property type="match status" value="1"/>
</dbReference>
<evidence type="ECO:0000259" key="6">
    <source>
        <dbReference type="SMART" id="SM00965"/>
    </source>
</evidence>
<evidence type="ECO:0000313" key="7">
    <source>
        <dbReference type="EMBL" id="MFD2590412.1"/>
    </source>
</evidence>
<dbReference type="InterPro" id="IPR032508">
    <property type="entry name" value="FecR_C"/>
</dbReference>
<dbReference type="InterPro" id="IPR036942">
    <property type="entry name" value="Beta-barrel_TonB_sf"/>
</dbReference>
<organism evidence="7 8">
    <name type="scientific">Aquimarina hainanensis</name>
    <dbReference type="NCBI Taxonomy" id="1578017"/>
    <lineage>
        <taxon>Bacteria</taxon>
        <taxon>Pseudomonadati</taxon>
        <taxon>Bacteroidota</taxon>
        <taxon>Flavobacteriia</taxon>
        <taxon>Flavobacteriales</taxon>
        <taxon>Flavobacteriaceae</taxon>
        <taxon>Aquimarina</taxon>
    </lineage>
</organism>
<evidence type="ECO:0000256" key="2">
    <source>
        <dbReference type="ARBA" id="ARBA00022448"/>
    </source>
</evidence>
<evidence type="ECO:0000256" key="4">
    <source>
        <dbReference type="ARBA" id="ARBA00023237"/>
    </source>
</evidence>
<evidence type="ECO:0000256" key="1">
    <source>
        <dbReference type="ARBA" id="ARBA00004442"/>
    </source>
</evidence>
<dbReference type="Pfam" id="PF07715">
    <property type="entry name" value="Plug"/>
    <property type="match status" value="1"/>
</dbReference>
<proteinExistence type="predicted"/>
<dbReference type="Gene3D" id="2.60.40.1120">
    <property type="entry name" value="Carboxypeptidase-like, regulatory domain"/>
    <property type="match status" value="1"/>
</dbReference>
<dbReference type="Gene3D" id="2.170.130.10">
    <property type="entry name" value="TonB-dependent receptor, plug domain"/>
    <property type="match status" value="1"/>
</dbReference>
<dbReference type="Pfam" id="PF16344">
    <property type="entry name" value="FecR_C"/>
    <property type="match status" value="1"/>
</dbReference>
<evidence type="ECO:0000313" key="8">
    <source>
        <dbReference type="Proteomes" id="UP001597459"/>
    </source>
</evidence>
<accession>A0ABW5N5X0</accession>
<keyword evidence="4" id="KW-0998">Cell outer membrane</keyword>
<dbReference type="Proteomes" id="UP001597459">
    <property type="component" value="Unassembled WGS sequence"/>
</dbReference>
<dbReference type="InterPro" id="IPR037066">
    <property type="entry name" value="Plug_dom_sf"/>
</dbReference>
<keyword evidence="2" id="KW-0813">Transport</keyword>
<sequence length="873" mass="99151">MHSPAEWSMRKLFLLLLMYSLSANAQVTKTYKETSLQTLLNEIETSYQVIFSYDNEVVQNKKVSIHINNSSIEDILISLRELTALEFKKVTERQIIIRLPSQKVSICGYVYDKQSGKALPYATIEITNSNRGTITNEEGYFNLDNVSATSTINILYVGYDHKSIPVSSIKKETCLTIHIQQQSTLLTEVLILEYITTGIDKNKNGSLTISNKKLGILPGLTEPDILQSMQLIPGISSPDETVTGIQIRGGSPDQNLILWDDIKMYNTGHFFGMLSAFNPHIVKGATVIKGGADAQYGDRVSGVIDISGDTEVPERITGGLGINGTHADLYLKTPITDKLGVIVSGRRSFTDVLQTPTYKTYAERVFQNTKITSENKGMAISIGDNDEDGEDEDEGEIDVEDVLANNDFYFYDGSFKMIFDATEQDKITTSGLFTRNMLAFKLDDGENIATDKLQIQNEGISIAWKGAKGNSLNHSIKSYYIDYQYNYHYTEKEKEGVSIEDEITRENTVQDFGFDANVEYYINDYNSFTIGYQFSKNNVFYNIQSDREFSSAVGSLDNIKNNTSTIYSTYKYQPKNKSVISLGVRKTYYSINDEYYAEPRLNITHPITKNVRIKATGEFRYQPISQLVEFDNPGLRLGNNIWVNSDNRDIPVLKSRQVSAGVLFSKKGWNFEIDGYLKKIEGLTSFTNGFTTVSDKPSTGESNILGIDVFLKKRFQNFRTWIGYTYNNVKYTFPDIQEHSFSGNNDIPHNFRISNSYKVKNWEFSLGWLWRSGAPFTRATLRDEDISYGKINGGRLPNYHRLDVSAIYRFNFNKGDHWRGQFGLSFLNIYNRKVPISVNYKLDDNALTEKIELNSLKQQSLGFTPNLVFRMYF</sequence>
<dbReference type="Gene3D" id="2.40.170.20">
    <property type="entry name" value="TonB-dependent receptor, beta-barrel domain"/>
    <property type="match status" value="1"/>
</dbReference>
<reference evidence="8" key="1">
    <citation type="journal article" date="2019" name="Int. J. Syst. Evol. Microbiol.">
        <title>The Global Catalogue of Microorganisms (GCM) 10K type strain sequencing project: providing services to taxonomists for standard genome sequencing and annotation.</title>
        <authorList>
            <consortium name="The Broad Institute Genomics Platform"/>
            <consortium name="The Broad Institute Genome Sequencing Center for Infectious Disease"/>
            <person name="Wu L."/>
            <person name="Ma J."/>
        </authorList>
    </citation>
    <scope>NUCLEOTIDE SEQUENCE [LARGE SCALE GENOMIC DNA]</scope>
    <source>
        <strain evidence="8">KCTC 42423</strain>
    </source>
</reference>